<reference evidence="2" key="1">
    <citation type="journal article" date="2012" name="Appl. Microbiol. Biotechnol.">
        <title>The complete genome sequence of Pantoea ananatis AJ13355, an organism with great biotechnological potential.</title>
        <authorList>
            <person name="Hara Y."/>
            <person name="Kadotani N."/>
            <person name="Izui H."/>
            <person name="Katashkina J.I."/>
            <person name="Kuvaeva T.M."/>
            <person name="Andreeva I.G."/>
            <person name="Golubeva L.I."/>
            <person name="Malko D.B."/>
            <person name="Makeev V.J."/>
            <person name="Mashko S.V."/>
            <person name="Kozlov Y.I."/>
        </authorList>
    </citation>
    <scope>NUCLEOTIDE SEQUENCE [LARGE SCALE GENOMIC DNA]</scope>
    <source>
        <strain evidence="2">AJ13355</strain>
    </source>
</reference>
<dbReference type="Proteomes" id="UP000006690">
    <property type="component" value="Chromosome"/>
</dbReference>
<gene>
    <name evidence="1" type="ordered locus">PAJ_3662</name>
</gene>
<protein>
    <submittedName>
        <fullName evidence="1">Uncharacterized protein</fullName>
    </submittedName>
</protein>
<sequence>MTSSTPLMMNWTPMQTSKKPIRREIASMPPLPTRRMIAPELRREIHKITLTTRNVSTGATFSTQAGKSTPLRTVEAEEMIIAIVPGPAVLGIASGTKAMFTGSCAVSSSSCLCLASTEWPTGFAGNSIRKPINATISPPAMRSPGMEMPNVCSTALPAYQATIMMANT</sequence>
<organism evidence="1 2">
    <name type="scientific">Pantoea ananatis (strain AJ13355)</name>
    <dbReference type="NCBI Taxonomy" id="932677"/>
    <lineage>
        <taxon>Bacteria</taxon>
        <taxon>Pseudomonadati</taxon>
        <taxon>Pseudomonadota</taxon>
        <taxon>Gammaproteobacteria</taxon>
        <taxon>Enterobacterales</taxon>
        <taxon>Erwiniaceae</taxon>
        <taxon>Pantoea</taxon>
    </lineage>
</organism>
<evidence type="ECO:0000313" key="1">
    <source>
        <dbReference type="EMBL" id="BAK13741.1"/>
    </source>
</evidence>
<dbReference type="AlphaFoldDB" id="A0A0H3L323"/>
<dbReference type="EMBL" id="AP012032">
    <property type="protein sequence ID" value="BAK13741.1"/>
    <property type="molecule type" value="Genomic_DNA"/>
</dbReference>
<dbReference type="KEGG" id="paj:PAJ_3662"/>
<accession>A0A0H3L323</accession>
<dbReference type="HOGENOM" id="CLU_1584893_0_0_6"/>
<evidence type="ECO:0000313" key="2">
    <source>
        <dbReference type="Proteomes" id="UP000006690"/>
    </source>
</evidence>
<proteinExistence type="predicted"/>
<name>A0A0H3L323_PANAA</name>